<dbReference type="EMBL" id="KV878131">
    <property type="protein sequence ID" value="OJJ04373.1"/>
    <property type="molecule type" value="Genomic_DNA"/>
</dbReference>
<dbReference type="AlphaFoldDB" id="A0A1L9PS99"/>
<proteinExistence type="predicted"/>
<evidence type="ECO:0000313" key="1">
    <source>
        <dbReference type="EMBL" id="OJJ04373.1"/>
    </source>
</evidence>
<sequence>MRHFRKPKVNCIPPYYRRPVTTQCLVNEVAWTDSVHESCFFEFARNQIWPAPCLHLRPRSHIRDLLDVRCSRLTTWSGCFSSLHHPGLTSFFPFSTNGITKSGWLIISLSRKPGACSTGLDAERLSMGWVPQPHPQSRLQQYPLMWNLQNYIILNHCAWSLHRMHLLLKKVRLCHSLPIVSIGPIFKVPGWGV</sequence>
<dbReference type="RefSeq" id="XP_040670135.1">
    <property type="nucleotide sequence ID" value="XM_040816551.1"/>
</dbReference>
<dbReference type="VEuPathDB" id="FungiDB:ASPVEDRAFT_784505"/>
<organism evidence="1 2">
    <name type="scientific">Aspergillus versicolor CBS 583.65</name>
    <dbReference type="NCBI Taxonomy" id="1036611"/>
    <lineage>
        <taxon>Eukaryota</taxon>
        <taxon>Fungi</taxon>
        <taxon>Dikarya</taxon>
        <taxon>Ascomycota</taxon>
        <taxon>Pezizomycotina</taxon>
        <taxon>Eurotiomycetes</taxon>
        <taxon>Eurotiomycetidae</taxon>
        <taxon>Eurotiales</taxon>
        <taxon>Aspergillaceae</taxon>
        <taxon>Aspergillus</taxon>
        <taxon>Aspergillus subgen. Nidulantes</taxon>
    </lineage>
</organism>
<accession>A0A1L9PS99</accession>
<name>A0A1L9PS99_ASPVE</name>
<dbReference type="GeneID" id="63732062"/>
<reference evidence="2" key="1">
    <citation type="journal article" date="2017" name="Genome Biol.">
        <title>Comparative genomics reveals high biological diversity and specific adaptations in the industrially and medically important fungal genus Aspergillus.</title>
        <authorList>
            <person name="de Vries R.P."/>
            <person name="Riley R."/>
            <person name="Wiebenga A."/>
            <person name="Aguilar-Osorio G."/>
            <person name="Amillis S."/>
            <person name="Uchima C.A."/>
            <person name="Anderluh G."/>
            <person name="Asadollahi M."/>
            <person name="Askin M."/>
            <person name="Barry K."/>
            <person name="Battaglia E."/>
            <person name="Bayram O."/>
            <person name="Benocci T."/>
            <person name="Braus-Stromeyer S.A."/>
            <person name="Caldana C."/>
            <person name="Canovas D."/>
            <person name="Cerqueira G.C."/>
            <person name="Chen F."/>
            <person name="Chen W."/>
            <person name="Choi C."/>
            <person name="Clum A."/>
            <person name="Dos Santos R.A."/>
            <person name="Damasio A.R."/>
            <person name="Diallinas G."/>
            <person name="Emri T."/>
            <person name="Fekete E."/>
            <person name="Flipphi M."/>
            <person name="Freyberg S."/>
            <person name="Gallo A."/>
            <person name="Gournas C."/>
            <person name="Habgood R."/>
            <person name="Hainaut M."/>
            <person name="Harispe M.L."/>
            <person name="Henrissat B."/>
            <person name="Hilden K.S."/>
            <person name="Hope R."/>
            <person name="Hossain A."/>
            <person name="Karabika E."/>
            <person name="Karaffa L."/>
            <person name="Karanyi Z."/>
            <person name="Krasevec N."/>
            <person name="Kuo A."/>
            <person name="Kusch H."/>
            <person name="LaButti K."/>
            <person name="Lagendijk E.L."/>
            <person name="Lapidus A."/>
            <person name="Levasseur A."/>
            <person name="Lindquist E."/>
            <person name="Lipzen A."/>
            <person name="Logrieco A.F."/>
            <person name="MacCabe A."/>
            <person name="Maekelae M.R."/>
            <person name="Malavazi I."/>
            <person name="Melin P."/>
            <person name="Meyer V."/>
            <person name="Mielnichuk N."/>
            <person name="Miskei M."/>
            <person name="Molnar A.P."/>
            <person name="Mule G."/>
            <person name="Ngan C.Y."/>
            <person name="Orejas M."/>
            <person name="Orosz E."/>
            <person name="Ouedraogo J.P."/>
            <person name="Overkamp K.M."/>
            <person name="Park H.-S."/>
            <person name="Perrone G."/>
            <person name="Piumi F."/>
            <person name="Punt P.J."/>
            <person name="Ram A.F."/>
            <person name="Ramon A."/>
            <person name="Rauscher S."/>
            <person name="Record E."/>
            <person name="Riano-Pachon D.M."/>
            <person name="Robert V."/>
            <person name="Roehrig J."/>
            <person name="Ruller R."/>
            <person name="Salamov A."/>
            <person name="Salih N.S."/>
            <person name="Samson R.A."/>
            <person name="Sandor E."/>
            <person name="Sanguinetti M."/>
            <person name="Schuetze T."/>
            <person name="Sepcic K."/>
            <person name="Shelest E."/>
            <person name="Sherlock G."/>
            <person name="Sophianopoulou V."/>
            <person name="Squina F.M."/>
            <person name="Sun H."/>
            <person name="Susca A."/>
            <person name="Todd R.B."/>
            <person name="Tsang A."/>
            <person name="Unkles S.E."/>
            <person name="van de Wiele N."/>
            <person name="van Rossen-Uffink D."/>
            <person name="Oliveira J.V."/>
            <person name="Vesth T.C."/>
            <person name="Visser J."/>
            <person name="Yu J.-H."/>
            <person name="Zhou M."/>
            <person name="Andersen M.R."/>
            <person name="Archer D.B."/>
            <person name="Baker S.E."/>
            <person name="Benoit I."/>
            <person name="Brakhage A.A."/>
            <person name="Braus G.H."/>
            <person name="Fischer R."/>
            <person name="Frisvad J.C."/>
            <person name="Goldman G.H."/>
            <person name="Houbraken J."/>
            <person name="Oakley B."/>
            <person name="Pocsi I."/>
            <person name="Scazzocchio C."/>
            <person name="Seiboth B."/>
            <person name="vanKuyk P.A."/>
            <person name="Wortman J."/>
            <person name="Dyer P.S."/>
            <person name="Grigoriev I.V."/>
        </authorList>
    </citation>
    <scope>NUCLEOTIDE SEQUENCE [LARGE SCALE GENOMIC DNA]</scope>
    <source>
        <strain evidence="2">CBS 583.65</strain>
    </source>
</reference>
<keyword evidence="2" id="KW-1185">Reference proteome</keyword>
<protein>
    <submittedName>
        <fullName evidence="1">Uncharacterized protein</fullName>
    </submittedName>
</protein>
<dbReference type="Proteomes" id="UP000184073">
    <property type="component" value="Unassembled WGS sequence"/>
</dbReference>
<gene>
    <name evidence="1" type="ORF">ASPVEDRAFT_784505</name>
</gene>
<evidence type="ECO:0000313" key="2">
    <source>
        <dbReference type="Proteomes" id="UP000184073"/>
    </source>
</evidence>